<dbReference type="GO" id="GO:0009401">
    <property type="term" value="P:phosphoenolpyruvate-dependent sugar phosphotransferase system"/>
    <property type="evidence" value="ECO:0007669"/>
    <property type="project" value="UniProtKB-KW"/>
</dbReference>
<keyword evidence="4" id="KW-1003">Cell membrane</keyword>
<dbReference type="Proteomes" id="UP001292368">
    <property type="component" value="Unassembled WGS sequence"/>
</dbReference>
<keyword evidence="7 14" id="KW-0812">Transmembrane</keyword>
<feature type="transmembrane region" description="Helical" evidence="14">
    <location>
        <begin position="366"/>
        <end position="391"/>
    </location>
</feature>
<dbReference type="GO" id="GO:0005886">
    <property type="term" value="C:plasma membrane"/>
    <property type="evidence" value="ECO:0007669"/>
    <property type="project" value="UniProtKB-SubCell"/>
</dbReference>
<evidence type="ECO:0000313" key="17">
    <source>
        <dbReference type="Proteomes" id="UP000273641"/>
    </source>
</evidence>
<comment type="similarity">
    <text evidence="11">Belongs to the UlaA family.</text>
</comment>
<keyword evidence="3" id="KW-0813">Transport</keyword>
<comment type="subcellular location">
    <subcellularLocation>
        <location evidence="1">Cell membrane</location>
        <topology evidence="1">Multi-pass membrane protein</topology>
    </subcellularLocation>
</comment>
<dbReference type="NCBIfam" id="NF006920">
    <property type="entry name" value="PRK09410.1-2"/>
    <property type="match status" value="1"/>
</dbReference>
<evidence type="ECO:0000256" key="4">
    <source>
        <dbReference type="ARBA" id="ARBA00022475"/>
    </source>
</evidence>
<proteinExistence type="inferred from homology"/>
<evidence type="ECO:0000256" key="14">
    <source>
        <dbReference type="SAM" id="Phobius"/>
    </source>
</evidence>
<evidence type="ECO:0000256" key="11">
    <source>
        <dbReference type="ARBA" id="ARBA00038218"/>
    </source>
</evidence>
<dbReference type="EMBL" id="RQNR01000007">
    <property type="protein sequence ID" value="RQN23532.1"/>
    <property type="molecule type" value="Genomic_DNA"/>
</dbReference>
<comment type="caution">
    <text evidence="16">The sequence shown here is derived from an EMBL/GenBank/DDBJ whole genome shotgun (WGS) entry which is preliminary data.</text>
</comment>
<feature type="transmembrane region" description="Helical" evidence="14">
    <location>
        <begin position="222"/>
        <end position="241"/>
    </location>
</feature>
<reference evidence="16 17" key="1">
    <citation type="submission" date="2018-11" db="EMBL/GenBank/DDBJ databases">
        <title>Draft genome sequences of potential pathogenic Clostridium perfringens from environmental surface water in the North West Province, South Africa.</title>
        <authorList>
            <person name="Fourie J.C.J."/>
            <person name="Sanko T.J."/>
            <person name="Bezuidenhout C."/>
            <person name="Mienie C."/>
            <person name="Adeleke R."/>
        </authorList>
    </citation>
    <scope>NUCLEOTIDE SEQUENCE [LARGE SCALE GENOMIC DNA]</scope>
    <source>
        <strain evidence="16 17">SC4-C13</strain>
    </source>
</reference>
<feature type="transmembrane region" description="Helical" evidence="14">
    <location>
        <begin position="143"/>
        <end position="165"/>
    </location>
</feature>
<dbReference type="InterPro" id="IPR004703">
    <property type="entry name" value="PTS_sugar-sp_permease"/>
</dbReference>
<keyword evidence="6" id="KW-0598">Phosphotransferase system</keyword>
<evidence type="ECO:0000256" key="5">
    <source>
        <dbReference type="ARBA" id="ARBA00022597"/>
    </source>
</evidence>
<evidence type="ECO:0000256" key="3">
    <source>
        <dbReference type="ARBA" id="ARBA00022448"/>
    </source>
</evidence>
<feature type="transmembrane region" description="Helical" evidence="14">
    <location>
        <begin position="41"/>
        <end position="62"/>
    </location>
</feature>
<reference evidence="15" key="2">
    <citation type="submission" date="2019-11" db="EMBL/GenBank/DDBJ databases">
        <title>Characterization of Clostridium perfringens isolates from swine manure treated agricultural soils.</title>
        <authorList>
            <person name="Wushke S.T."/>
        </authorList>
    </citation>
    <scope>NUCLEOTIDE SEQUENCE</scope>
    <source>
        <strain evidence="15">V2</strain>
    </source>
</reference>
<feature type="transmembrane region" description="Helical" evidence="14">
    <location>
        <begin position="12"/>
        <end position="29"/>
    </location>
</feature>
<evidence type="ECO:0000313" key="16">
    <source>
        <dbReference type="EMBL" id="RQN23532.1"/>
    </source>
</evidence>
<name>A0AAE8FRM6_CLOPF</name>
<gene>
    <name evidence="16" type="ORF">EHZ11_12965</name>
    <name evidence="15" type="ORF">GNF77_08810</name>
</gene>
<feature type="transmembrane region" description="Helical" evidence="14">
    <location>
        <begin position="117"/>
        <end position="137"/>
    </location>
</feature>
<evidence type="ECO:0000256" key="8">
    <source>
        <dbReference type="ARBA" id="ARBA00022989"/>
    </source>
</evidence>
<dbReference type="Proteomes" id="UP000273641">
    <property type="component" value="Unassembled WGS sequence"/>
</dbReference>
<dbReference type="Pfam" id="PF03611">
    <property type="entry name" value="EIIC-GAT"/>
    <property type="match status" value="1"/>
</dbReference>
<evidence type="ECO:0000256" key="2">
    <source>
        <dbReference type="ARBA" id="ARBA00011738"/>
    </source>
</evidence>
<evidence type="ECO:0000256" key="6">
    <source>
        <dbReference type="ARBA" id="ARBA00022683"/>
    </source>
</evidence>
<feature type="transmembrane region" description="Helical" evidence="14">
    <location>
        <begin position="339"/>
        <end position="360"/>
    </location>
</feature>
<evidence type="ECO:0000256" key="9">
    <source>
        <dbReference type="ARBA" id="ARBA00023136"/>
    </source>
</evidence>
<evidence type="ECO:0000256" key="7">
    <source>
        <dbReference type="ARBA" id="ARBA00022692"/>
    </source>
</evidence>
<evidence type="ECO:0000256" key="10">
    <source>
        <dbReference type="ARBA" id="ARBA00037387"/>
    </source>
</evidence>
<evidence type="ECO:0000256" key="13">
    <source>
        <dbReference type="ARBA" id="ARBA00042859"/>
    </source>
</evidence>
<feature type="transmembrane region" description="Helical" evidence="14">
    <location>
        <begin position="253"/>
        <end position="279"/>
    </location>
</feature>
<keyword evidence="5" id="KW-0762">Sugar transport</keyword>
<keyword evidence="9 14" id="KW-0472">Membrane</keyword>
<dbReference type="InterPro" id="IPR051562">
    <property type="entry name" value="Ascorbate-PTS_EIIC"/>
</dbReference>
<comment type="function">
    <text evidence="10">The phosphoenolpyruvate-dependent sugar phosphotransferase system (sugar PTS), a major carbohydrate active transport system, catalyzes the phosphorylation of incoming sugar substrates concomitantly with their translocation across the cell membrane. The enzyme II UlaABC PTS system is involved in ascorbate transport.</text>
</comment>
<feature type="transmembrane region" description="Helical" evidence="14">
    <location>
        <begin position="177"/>
        <end position="195"/>
    </location>
</feature>
<evidence type="ECO:0000256" key="1">
    <source>
        <dbReference type="ARBA" id="ARBA00004651"/>
    </source>
</evidence>
<organism evidence="16 17">
    <name type="scientific">Clostridium perfringens</name>
    <dbReference type="NCBI Taxonomy" id="1502"/>
    <lineage>
        <taxon>Bacteria</taxon>
        <taxon>Bacillati</taxon>
        <taxon>Bacillota</taxon>
        <taxon>Clostridia</taxon>
        <taxon>Eubacteriales</taxon>
        <taxon>Clostridiaceae</taxon>
        <taxon>Clostridium</taxon>
    </lineage>
</organism>
<evidence type="ECO:0000313" key="15">
    <source>
        <dbReference type="EMBL" id="MDZ5009023.1"/>
    </source>
</evidence>
<dbReference type="AlphaFoldDB" id="A0AAE8FRM6"/>
<sequence>MKEILDFCVSFFRNPALFMGLVVAIGLILQRKPIDAILKGIFKGIIGMVILLKGVDIVVSSITPLANAFSGLFNTQSNSTLGDFNVFLGQYGSYVGLILLCGFVINIIIARYTRFKTIYLTGNILFWYPMLFLAVGIENNVSGLKLFIFTLIMYILVITIFPYILRKHVKYVTGNDSFTIGHTASIYCLLGSYIGKLVGQKDKNIENLNLPKSLSFFRDTNITAAIVMFIVYIIVGLFIGKESRIAIYGSEPLITYSLIQGITFAAGMIILLTGVRMILGEIIPSFKGIADKLAKGSIPALDIPMIFPYGPNALLIGFIIALITSIGTLFLLGASGVLTFALIPLVVACYFDVAPGAIFANARGGWPAAIITSALGGIILMVLAAISLNLVSGTVGNFIQTYGGNEFSIWVIISDLVGKLFSI</sequence>
<protein>
    <recommendedName>
        <fullName evidence="12">Ascorbate-specific PTS system EIIC component</fullName>
    </recommendedName>
    <alternativeName>
        <fullName evidence="13">Ascorbate-specific permease IIC component UlaA</fullName>
    </alternativeName>
</protein>
<feature type="transmembrane region" description="Helical" evidence="14">
    <location>
        <begin position="313"/>
        <end position="332"/>
    </location>
</feature>
<evidence type="ECO:0000256" key="12">
    <source>
        <dbReference type="ARBA" id="ARBA00039702"/>
    </source>
</evidence>
<dbReference type="EMBL" id="WNVM01000004">
    <property type="protein sequence ID" value="MDZ5009023.1"/>
    <property type="molecule type" value="Genomic_DNA"/>
</dbReference>
<dbReference type="PANTHER" id="PTHR33843">
    <property type="entry name" value="ASCORBATE-SPECIFIC PTS SYSTEM EIIC COMPONENT"/>
    <property type="match status" value="1"/>
</dbReference>
<accession>A0AAE8FRM6</accession>
<keyword evidence="8 14" id="KW-1133">Transmembrane helix</keyword>
<comment type="subunit">
    <text evidence="2">Homodimer.</text>
</comment>
<dbReference type="PANTHER" id="PTHR33843:SF4">
    <property type="entry name" value="ASCORBATE-SPECIFIC PTS SYSTEM EIIC COMPONENT"/>
    <property type="match status" value="1"/>
</dbReference>
<feature type="transmembrane region" description="Helical" evidence="14">
    <location>
        <begin position="91"/>
        <end position="110"/>
    </location>
</feature>
<dbReference type="RefSeq" id="WP_003474457.1">
    <property type="nucleotide sequence ID" value="NZ_CABEEO010000004.1"/>
</dbReference>